<dbReference type="FunFam" id="1.10.12.10:FF:000001">
    <property type="entry name" value="Probable enoyl-CoA hydratase, mitochondrial"/>
    <property type="match status" value="1"/>
</dbReference>
<gene>
    <name evidence="3" type="ORF">B2A_12615</name>
</gene>
<evidence type="ECO:0000256" key="1">
    <source>
        <dbReference type="ARBA" id="ARBA00005254"/>
    </source>
</evidence>
<reference evidence="3" key="2">
    <citation type="journal article" date="2014" name="ISME J.">
        <title>Microbial stratification in low pH oxic and suboxic macroscopic growths along an acid mine drainage.</title>
        <authorList>
            <person name="Mendez-Garcia C."/>
            <person name="Mesa V."/>
            <person name="Sprenger R.R."/>
            <person name="Richter M."/>
            <person name="Diez M.S."/>
            <person name="Solano J."/>
            <person name="Bargiela R."/>
            <person name="Golyshina O.V."/>
            <person name="Manteca A."/>
            <person name="Ramos J.L."/>
            <person name="Gallego J.R."/>
            <person name="Llorente I."/>
            <person name="Martins Dos Santos V.A."/>
            <person name="Jensen O.N."/>
            <person name="Pelaez A.I."/>
            <person name="Sanchez J."/>
            <person name="Ferrer M."/>
        </authorList>
    </citation>
    <scope>NUCLEOTIDE SEQUENCE</scope>
</reference>
<dbReference type="EMBL" id="AUZZ01009102">
    <property type="protein sequence ID" value="EQD34909.1"/>
    <property type="molecule type" value="Genomic_DNA"/>
</dbReference>
<organism evidence="3">
    <name type="scientific">mine drainage metagenome</name>
    <dbReference type="NCBI Taxonomy" id="410659"/>
    <lineage>
        <taxon>unclassified sequences</taxon>
        <taxon>metagenomes</taxon>
        <taxon>ecological metagenomes</taxon>
    </lineage>
</organism>
<reference evidence="3" key="1">
    <citation type="submission" date="2013-08" db="EMBL/GenBank/DDBJ databases">
        <authorList>
            <person name="Mendez C."/>
            <person name="Richter M."/>
            <person name="Ferrer M."/>
            <person name="Sanchez J."/>
        </authorList>
    </citation>
    <scope>NUCLEOTIDE SEQUENCE</scope>
</reference>
<dbReference type="SUPFAM" id="SSF52096">
    <property type="entry name" value="ClpP/crotonase"/>
    <property type="match status" value="1"/>
</dbReference>
<dbReference type="InterPro" id="IPR001753">
    <property type="entry name" value="Enoyl-CoA_hydra/iso"/>
</dbReference>
<feature type="non-terminal residue" evidence="3">
    <location>
        <position position="1"/>
    </location>
</feature>
<dbReference type="GO" id="GO:0016853">
    <property type="term" value="F:isomerase activity"/>
    <property type="evidence" value="ECO:0007669"/>
    <property type="project" value="UniProtKB-KW"/>
</dbReference>
<sequence>VARVVPAGTAREATQALAEEIAARAPLGVRWVKQVIDRGMDAPLGTGLYLEGESAGHTFGTSDRTEGMRAFLERRPPKFEGK</sequence>
<comment type="similarity">
    <text evidence="1">Belongs to the enoyl-CoA hydratase/isomerase family.</text>
</comment>
<dbReference type="Pfam" id="PF00378">
    <property type="entry name" value="ECH_1"/>
    <property type="match status" value="1"/>
</dbReference>
<name>T1A1H0_9ZZZZ</name>
<dbReference type="InterPro" id="IPR029045">
    <property type="entry name" value="ClpP/crotonase-like_dom_sf"/>
</dbReference>
<keyword evidence="2" id="KW-0456">Lyase</keyword>
<comment type="caution">
    <text evidence="3">The sequence shown here is derived from an EMBL/GenBank/DDBJ whole genome shotgun (WGS) entry which is preliminary data.</text>
</comment>
<keyword evidence="3" id="KW-0413">Isomerase</keyword>
<protein>
    <submittedName>
        <fullName evidence="3">Enoyl-CoA hydratase/isomerase</fullName>
    </submittedName>
</protein>
<proteinExistence type="inferred from homology"/>
<accession>T1A1H0</accession>
<evidence type="ECO:0000256" key="2">
    <source>
        <dbReference type="ARBA" id="ARBA00023239"/>
    </source>
</evidence>
<dbReference type="GO" id="GO:0016836">
    <property type="term" value="F:hydro-lyase activity"/>
    <property type="evidence" value="ECO:0007669"/>
    <property type="project" value="UniProtKB-ARBA"/>
</dbReference>
<dbReference type="InterPro" id="IPR014748">
    <property type="entry name" value="Enoyl-CoA_hydra_C"/>
</dbReference>
<evidence type="ECO:0000313" key="3">
    <source>
        <dbReference type="EMBL" id="EQD34909.1"/>
    </source>
</evidence>
<dbReference type="Gene3D" id="1.10.12.10">
    <property type="entry name" value="Lyase 2-enoyl-coa Hydratase, Chain A, domain 2"/>
    <property type="match status" value="1"/>
</dbReference>
<dbReference type="AlphaFoldDB" id="T1A1H0"/>